<dbReference type="InterPro" id="IPR016087">
    <property type="entry name" value="Chalcone_isomerase"/>
</dbReference>
<dbReference type="RefSeq" id="WP_247639402.1">
    <property type="nucleotide sequence ID" value="NZ_JAHXCZ010000001.1"/>
</dbReference>
<keyword evidence="2" id="KW-0413">Isomerase</keyword>
<organism evidence="2 3">
    <name type="scientific">Chromohalobacter moromii</name>
    <dbReference type="NCBI Taxonomy" id="2860329"/>
    <lineage>
        <taxon>Bacteria</taxon>
        <taxon>Pseudomonadati</taxon>
        <taxon>Pseudomonadota</taxon>
        <taxon>Gammaproteobacteria</taxon>
        <taxon>Oceanospirillales</taxon>
        <taxon>Halomonadaceae</taxon>
        <taxon>Chromohalobacter</taxon>
    </lineage>
</organism>
<dbReference type="InterPro" id="IPR016088">
    <property type="entry name" value="Chalcone_isomerase_3-sand"/>
</dbReference>
<evidence type="ECO:0000313" key="3">
    <source>
        <dbReference type="Proteomes" id="UP001145353"/>
    </source>
</evidence>
<accession>A0A9X2X0K3</accession>
<reference evidence="2" key="1">
    <citation type="submission" date="2021-07" db="EMBL/GenBank/DDBJ databases">
        <authorList>
            <person name="Luelf R.H."/>
        </authorList>
    </citation>
    <scope>NUCLEOTIDE SEQUENCE</scope>
    <source>
        <strain evidence="2">TMW 2.2304</strain>
    </source>
</reference>
<dbReference type="InterPro" id="IPR036298">
    <property type="entry name" value="Chalcone_isomerase_sf"/>
</dbReference>
<protein>
    <submittedName>
        <fullName evidence="2">Chalcone isomerase family protein</fullName>
    </submittedName>
</protein>
<proteinExistence type="predicted"/>
<dbReference type="Gene3D" id="3.50.70.10">
    <property type="match status" value="1"/>
</dbReference>
<evidence type="ECO:0000313" key="2">
    <source>
        <dbReference type="EMBL" id="MCT8504144.1"/>
    </source>
</evidence>
<dbReference type="GO" id="GO:0016872">
    <property type="term" value="F:intramolecular lyase activity"/>
    <property type="evidence" value="ECO:0007669"/>
    <property type="project" value="InterPro"/>
</dbReference>
<reference evidence="2" key="2">
    <citation type="journal article" date="2022" name="Syst. Appl. Microbiol.">
        <title>Chromohalobacter moromii sp. nov., a moderately halophilic bacterium isolated from lupine-based moromi fermentation.</title>
        <authorList>
            <person name="Lulf R.H."/>
            <person name="Hilgarth M."/>
            <person name="Ehrmann M.A."/>
        </authorList>
    </citation>
    <scope>NUCLEOTIDE SEQUENCE</scope>
    <source>
        <strain evidence="2">TMW 2.2304</strain>
    </source>
</reference>
<dbReference type="AlphaFoldDB" id="A0A9X2X0K3"/>
<dbReference type="SUPFAM" id="SSF54626">
    <property type="entry name" value="Chalcone isomerase"/>
    <property type="match status" value="1"/>
</dbReference>
<feature type="domain" description="Chalcone isomerase" evidence="1">
    <location>
        <begin position="31"/>
        <end position="187"/>
    </location>
</feature>
<sequence>MTMRAVLTGLIQGLGLAVMIGWGGSSALAASFAAEKSLDGTELVLQGAGTASYMFWDVYDAALYAPANASQDAIINAEMPMSLLLEYRRDVDVADIREATWATLDKQYAVKAREAIRPKIEAIQNAMTDVTDGDLYRLDWNPDVPRLSLSLNGDKRFESDDVALARAYFGIWLAEPPLSEELRAALLSQTD</sequence>
<gene>
    <name evidence="2" type="ORF">KZO87_01995</name>
</gene>
<name>A0A9X2X0K3_9GAMM</name>
<dbReference type="Pfam" id="PF16036">
    <property type="entry name" value="Chalcone_3"/>
    <property type="match status" value="1"/>
</dbReference>
<dbReference type="EMBL" id="JAHXDE010000001">
    <property type="protein sequence ID" value="MCT8504144.1"/>
    <property type="molecule type" value="Genomic_DNA"/>
</dbReference>
<evidence type="ECO:0000259" key="1">
    <source>
        <dbReference type="Pfam" id="PF16036"/>
    </source>
</evidence>
<keyword evidence="3" id="KW-1185">Reference proteome</keyword>
<dbReference type="Proteomes" id="UP001145353">
    <property type="component" value="Unassembled WGS sequence"/>
</dbReference>
<comment type="caution">
    <text evidence="2">The sequence shown here is derived from an EMBL/GenBank/DDBJ whole genome shotgun (WGS) entry which is preliminary data.</text>
</comment>